<dbReference type="AlphaFoldDB" id="A0A6J8AE00"/>
<accession>A0A6J8AE00</accession>
<protein>
    <submittedName>
        <fullName evidence="1">Uncharacterized protein</fullName>
    </submittedName>
</protein>
<name>A0A6J8AE00_MYTCO</name>
<dbReference type="OrthoDB" id="5989166at2759"/>
<proteinExistence type="predicted"/>
<reference evidence="1 2" key="1">
    <citation type="submission" date="2020-06" db="EMBL/GenBank/DDBJ databases">
        <authorList>
            <person name="Li R."/>
            <person name="Bekaert M."/>
        </authorList>
    </citation>
    <scope>NUCLEOTIDE SEQUENCE [LARGE SCALE GENOMIC DNA]</scope>
    <source>
        <strain evidence="2">wild</strain>
    </source>
</reference>
<dbReference type="Proteomes" id="UP000507470">
    <property type="component" value="Unassembled WGS sequence"/>
</dbReference>
<evidence type="ECO:0000313" key="1">
    <source>
        <dbReference type="EMBL" id="CAC5365412.1"/>
    </source>
</evidence>
<dbReference type="EMBL" id="CACVKT020001120">
    <property type="protein sequence ID" value="CAC5365412.1"/>
    <property type="molecule type" value="Genomic_DNA"/>
</dbReference>
<evidence type="ECO:0000313" key="2">
    <source>
        <dbReference type="Proteomes" id="UP000507470"/>
    </source>
</evidence>
<gene>
    <name evidence="1" type="ORF">MCOR_6102</name>
</gene>
<dbReference type="Pfam" id="PF03564">
    <property type="entry name" value="DUF1759"/>
    <property type="match status" value="1"/>
</dbReference>
<sequence>MRKPVPAMGGRNQVNIQKYFRNRTIISTAAFYQTLNYEAPPFIPTSCIENQQHSYIANSNSDIQKFNYLKSQLGGEASHTINGFALTNANYKEAVNVLQERYGQSSKIIQAHMKALLDITPASTDLASLHVFYDRLEASVRVLEALGQSQDTYGTLLVPIILSKLPGEVRQHLAREHGSSTWTLSDLRKSIQKEINIIEAGQDYGIRQSYSTTPTCTFLVETKSYGKELYTPRKVDYVNSNQRAFPNLDERDKLKSSD</sequence>
<dbReference type="InterPro" id="IPR005312">
    <property type="entry name" value="DUF1759"/>
</dbReference>
<keyword evidence="2" id="KW-1185">Reference proteome</keyword>
<organism evidence="1 2">
    <name type="scientific">Mytilus coruscus</name>
    <name type="common">Sea mussel</name>
    <dbReference type="NCBI Taxonomy" id="42192"/>
    <lineage>
        <taxon>Eukaryota</taxon>
        <taxon>Metazoa</taxon>
        <taxon>Spiralia</taxon>
        <taxon>Lophotrochozoa</taxon>
        <taxon>Mollusca</taxon>
        <taxon>Bivalvia</taxon>
        <taxon>Autobranchia</taxon>
        <taxon>Pteriomorphia</taxon>
        <taxon>Mytilida</taxon>
        <taxon>Mytiloidea</taxon>
        <taxon>Mytilidae</taxon>
        <taxon>Mytilinae</taxon>
        <taxon>Mytilus</taxon>
    </lineage>
</organism>